<dbReference type="Pfam" id="PF01408">
    <property type="entry name" value="GFO_IDH_MocA"/>
    <property type="match status" value="1"/>
</dbReference>
<accession>A0A6N8KUK9</accession>
<evidence type="ECO:0000313" key="3">
    <source>
        <dbReference type="EMBL" id="MVZ61045.1"/>
    </source>
</evidence>
<comment type="caution">
    <text evidence="3">The sequence shown here is derived from an EMBL/GenBank/DDBJ whole genome shotgun (WGS) entry which is preliminary data.</text>
</comment>
<evidence type="ECO:0000259" key="2">
    <source>
        <dbReference type="Pfam" id="PF19051"/>
    </source>
</evidence>
<dbReference type="Pfam" id="PF19051">
    <property type="entry name" value="GFO_IDH_MocA_C2"/>
    <property type="match status" value="2"/>
</dbReference>
<gene>
    <name evidence="3" type="ORF">GQF63_03315</name>
</gene>
<dbReference type="Gene3D" id="3.30.360.10">
    <property type="entry name" value="Dihydrodipicolinate Reductase, domain 2"/>
    <property type="match status" value="1"/>
</dbReference>
<dbReference type="InterPro" id="IPR000683">
    <property type="entry name" value="Gfo/Idh/MocA-like_OxRdtase_N"/>
</dbReference>
<sequence>MCALQLNRREFIIGGSSLLAFSTLLGASASTTKHAVQRVALIGTGWYGKSDLFRLLQVRDVEVVALCDVDRNRLDEAVQLVAKRQKSKKTPKAYNDYRKMLAAHRLDLVVIGSPDHWHALQAIAAMEAGAHVYLQKPISVDVMEGEAILATARRLNRKVQIGTQRRSTPHMIDAKENIVDKGLLGKISHVEMCCYYHMRNNANPAEKPVPDFIDYELWTGPAPLRPYDNLPHGGWWRAFMEYGNGIMGDMCVHMFDTVRWMLNLGWPKQISSTGGIYVQKEGKSNIADTQTALFEYEELNCVWQHRTWGLPTDPEFPWAFIIYGDKGTLKGSTMKYEFTPSKGEKIVKDVVYEKEEYPEDLSEARVELNATPATRRHFINLLSAIENNHLPVADVEQGHISTASCILANLSMALQRPLQYDPIQKICVNDPEATALLKRSYRGPWKHPTA</sequence>
<dbReference type="GO" id="GO:0000166">
    <property type="term" value="F:nucleotide binding"/>
    <property type="evidence" value="ECO:0007669"/>
    <property type="project" value="InterPro"/>
</dbReference>
<dbReference type="OrthoDB" id="9763611at2"/>
<dbReference type="Proteomes" id="UP000435036">
    <property type="component" value="Unassembled WGS sequence"/>
</dbReference>
<name>A0A6N8KUK9_9SPHI</name>
<feature type="domain" description="Gfo/Idh/MocA-like oxidoreductase N-terminal" evidence="1">
    <location>
        <begin position="38"/>
        <end position="162"/>
    </location>
</feature>
<feature type="domain" description="Gfo/Idh/MocA-like oxidoreductase bacterial type C-terminal" evidence="2">
    <location>
        <begin position="200"/>
        <end position="263"/>
    </location>
</feature>
<protein>
    <submittedName>
        <fullName evidence="3">Gfo/Idh/MocA family oxidoreductase</fullName>
    </submittedName>
</protein>
<dbReference type="EMBL" id="WSQA01000002">
    <property type="protein sequence ID" value="MVZ61045.1"/>
    <property type="molecule type" value="Genomic_DNA"/>
</dbReference>
<dbReference type="InterPro" id="IPR043906">
    <property type="entry name" value="Gfo/Idh/MocA_OxRdtase_bact_C"/>
</dbReference>
<dbReference type="PANTHER" id="PTHR43818">
    <property type="entry name" value="BCDNA.GH03377"/>
    <property type="match status" value="1"/>
</dbReference>
<evidence type="ECO:0000313" key="4">
    <source>
        <dbReference type="Proteomes" id="UP000435036"/>
    </source>
</evidence>
<dbReference type="InterPro" id="IPR050463">
    <property type="entry name" value="Gfo/Idh/MocA_oxidrdct_glycsds"/>
</dbReference>
<dbReference type="PANTHER" id="PTHR43818:SF5">
    <property type="entry name" value="OXIDOREDUCTASE FAMILY PROTEIN"/>
    <property type="match status" value="1"/>
</dbReference>
<proteinExistence type="predicted"/>
<dbReference type="SUPFAM" id="SSF55347">
    <property type="entry name" value="Glyceraldehyde-3-phosphate dehydrogenase-like, C-terminal domain"/>
    <property type="match status" value="1"/>
</dbReference>
<dbReference type="RefSeq" id="WP_160367692.1">
    <property type="nucleotide sequence ID" value="NZ_WSQA01000002.1"/>
</dbReference>
<evidence type="ECO:0000259" key="1">
    <source>
        <dbReference type="Pfam" id="PF01408"/>
    </source>
</evidence>
<feature type="domain" description="Gfo/Idh/MocA-like oxidoreductase bacterial type C-terminal" evidence="2">
    <location>
        <begin position="357"/>
        <end position="446"/>
    </location>
</feature>
<dbReference type="InterPro" id="IPR036291">
    <property type="entry name" value="NAD(P)-bd_dom_sf"/>
</dbReference>
<dbReference type="SUPFAM" id="SSF51735">
    <property type="entry name" value="NAD(P)-binding Rossmann-fold domains"/>
    <property type="match status" value="1"/>
</dbReference>
<dbReference type="AlphaFoldDB" id="A0A6N8KUK9"/>
<reference evidence="3 4" key="1">
    <citation type="submission" date="2019-12" db="EMBL/GenBank/DDBJ databases">
        <authorList>
            <person name="Dong K."/>
        </authorList>
    </citation>
    <scope>NUCLEOTIDE SEQUENCE [LARGE SCALE GENOMIC DNA]</scope>
    <source>
        <strain evidence="3 4">JCM 31225</strain>
    </source>
</reference>
<dbReference type="Gene3D" id="3.40.50.720">
    <property type="entry name" value="NAD(P)-binding Rossmann-like Domain"/>
    <property type="match status" value="1"/>
</dbReference>
<organism evidence="3 4">
    <name type="scientific">Sphingobacterium humi</name>
    <dbReference type="NCBI Taxonomy" id="1796905"/>
    <lineage>
        <taxon>Bacteria</taxon>
        <taxon>Pseudomonadati</taxon>
        <taxon>Bacteroidota</taxon>
        <taxon>Sphingobacteriia</taxon>
        <taxon>Sphingobacteriales</taxon>
        <taxon>Sphingobacteriaceae</taxon>
        <taxon>Sphingobacterium</taxon>
    </lineage>
</organism>
<keyword evidence="4" id="KW-1185">Reference proteome</keyword>